<dbReference type="InterPro" id="IPR003607">
    <property type="entry name" value="HD/PDEase_dom"/>
</dbReference>
<keyword evidence="3" id="KW-1185">Reference proteome</keyword>
<dbReference type="PANTHER" id="PTHR33594">
    <property type="entry name" value="SUPERFAMILY HYDROLASE, PUTATIVE (AFU_ORTHOLOGUE AFUA_1G03035)-RELATED"/>
    <property type="match status" value="1"/>
</dbReference>
<proteinExistence type="predicted"/>
<dbReference type="SUPFAM" id="SSF109604">
    <property type="entry name" value="HD-domain/PDEase-like"/>
    <property type="match status" value="1"/>
</dbReference>
<dbReference type="CDD" id="cd00077">
    <property type="entry name" value="HDc"/>
    <property type="match status" value="1"/>
</dbReference>
<dbReference type="RefSeq" id="WP_090506447.1">
    <property type="nucleotide sequence ID" value="NZ_FNWL01000001.1"/>
</dbReference>
<dbReference type="Proteomes" id="UP000199112">
    <property type="component" value="Unassembled WGS sequence"/>
</dbReference>
<organism evidence="2 3">
    <name type="scientific">Natronorubrum sediminis</name>
    <dbReference type="NCBI Taxonomy" id="640943"/>
    <lineage>
        <taxon>Archaea</taxon>
        <taxon>Methanobacteriati</taxon>
        <taxon>Methanobacteriota</taxon>
        <taxon>Stenosarchaea group</taxon>
        <taxon>Halobacteria</taxon>
        <taxon>Halobacteriales</taxon>
        <taxon>Natrialbaceae</taxon>
        <taxon>Natronorubrum</taxon>
    </lineage>
</organism>
<gene>
    <name evidence="2" type="ORF">SAMN04487967_1273</name>
</gene>
<feature type="domain" description="HD/PDEase" evidence="1">
    <location>
        <begin position="17"/>
        <end position="138"/>
    </location>
</feature>
<dbReference type="PANTHER" id="PTHR33594:SF1">
    <property type="entry name" value="HD_PDEASE DOMAIN-CONTAINING PROTEIN"/>
    <property type="match status" value="1"/>
</dbReference>
<dbReference type="AlphaFoldDB" id="A0A1H6FT31"/>
<reference evidence="3" key="1">
    <citation type="submission" date="2016-10" db="EMBL/GenBank/DDBJ databases">
        <authorList>
            <person name="Varghese N."/>
            <person name="Submissions S."/>
        </authorList>
    </citation>
    <scope>NUCLEOTIDE SEQUENCE [LARGE SCALE GENOMIC DNA]</scope>
    <source>
        <strain evidence="3">CGMCC 1.8981</strain>
    </source>
</reference>
<evidence type="ECO:0000259" key="1">
    <source>
        <dbReference type="SMART" id="SM00471"/>
    </source>
</evidence>
<protein>
    <recommendedName>
        <fullName evidence="1">HD/PDEase domain-containing protein</fullName>
    </recommendedName>
</protein>
<dbReference type="Pfam" id="PF01966">
    <property type="entry name" value="HD"/>
    <property type="match status" value="1"/>
</dbReference>
<accession>A0A1H6FT31</accession>
<dbReference type="Gene3D" id="1.10.3210.50">
    <property type="match status" value="1"/>
</dbReference>
<dbReference type="InterPro" id="IPR006674">
    <property type="entry name" value="HD_domain"/>
</dbReference>
<dbReference type="EMBL" id="FNWL01000001">
    <property type="protein sequence ID" value="SEH13288.1"/>
    <property type="molecule type" value="Genomic_DNA"/>
</dbReference>
<evidence type="ECO:0000313" key="2">
    <source>
        <dbReference type="EMBL" id="SEH13288.1"/>
    </source>
</evidence>
<name>A0A1H6FT31_9EURY</name>
<dbReference type="OrthoDB" id="17914at2157"/>
<sequence>MLEAVRTRAETYFEEAPPAHDWHHVERVDALASRLISDHPESKPVDETVVALAVALHDIGREREDRGEIDDHASWGATEAGRILESHDVSSDTVEHVKQCIRAHRYSNAIEPETLEAEIVSDADNLDALGAVGVARVFAHGGTLEEAMYDPAVPVAEDETASGKTQYNHLHKKILDLPERMYTDVGWELATERAQFVRTFLEQFDAERAGER</sequence>
<dbReference type="SMART" id="SM00471">
    <property type="entry name" value="HDc"/>
    <property type="match status" value="1"/>
</dbReference>
<evidence type="ECO:0000313" key="3">
    <source>
        <dbReference type="Proteomes" id="UP000199112"/>
    </source>
</evidence>